<keyword evidence="2" id="KW-1185">Reference proteome</keyword>
<accession>A0A1U9ZA64</accession>
<dbReference type="RefSeq" id="YP_009600595.1">
    <property type="nucleotide sequence ID" value="NC_041925.1"/>
</dbReference>
<reference evidence="1 2" key="1">
    <citation type="journal article" date="2019" name="Genomics">
        <title>Genomic analyses of a novel bacteriophage (VB_PmiS-Isfahan) within Siphoviridae family infecting Proteus mirabilis.</title>
        <authorList>
            <person name="Yazdi M."/>
            <person name="Bouzari M."/>
            <person name="Ghaemi E.A."/>
        </authorList>
    </citation>
    <scope>NUCLEOTIDE SEQUENCE [LARGE SCALE GENOMIC DNA]</scope>
</reference>
<organism evidence="1 2">
    <name type="scientific">Proteus phage VB_PmiS-Isfahan</name>
    <dbReference type="NCBI Taxonomy" id="1969841"/>
    <lineage>
        <taxon>Viruses</taxon>
        <taxon>Duplodnaviria</taxon>
        <taxon>Heunggongvirae</taxon>
        <taxon>Uroviricota</taxon>
        <taxon>Caudoviricetes</taxon>
        <taxon>Gorganvirus</taxon>
        <taxon>Gorganvirus isfahan</taxon>
    </lineage>
</organism>
<proteinExistence type="predicted"/>
<dbReference type="Proteomes" id="UP000221468">
    <property type="component" value="Segment"/>
</dbReference>
<dbReference type="EMBL" id="KY742649">
    <property type="protein sequence ID" value="AQZ54591.1"/>
    <property type="molecule type" value="Genomic_DNA"/>
</dbReference>
<sequence length="114" mass="13533">MLIDLNDYESVLLKDATEAELEEAKVYLKTKIDIIRLQLEIDGKENIKWYSDAQYARIKTSEQLMFVDNRLKEIRRAHNEECSKRKKVKDYLIAHLKSIITEDEFNKLLDEANK</sequence>
<dbReference type="KEGG" id="vg:40076401"/>
<dbReference type="GeneID" id="40076401"/>
<name>A0A1U9ZA64_9CAUD</name>
<protein>
    <submittedName>
        <fullName evidence="1">Uncharacterized protein</fullName>
    </submittedName>
</protein>
<evidence type="ECO:0000313" key="1">
    <source>
        <dbReference type="EMBL" id="AQZ54591.1"/>
    </source>
</evidence>
<evidence type="ECO:0000313" key="2">
    <source>
        <dbReference type="Proteomes" id="UP000221468"/>
    </source>
</evidence>